<protein>
    <submittedName>
        <fullName evidence="5">C2H2-type domain-containing protein</fullName>
    </submittedName>
</protein>
<feature type="region of interest" description="Disordered" evidence="2">
    <location>
        <begin position="46"/>
        <end position="68"/>
    </location>
</feature>
<dbReference type="WBParaSite" id="EEL_0001004901-mRNA-1">
    <property type="protein sequence ID" value="EEL_0001004901-mRNA-1"/>
    <property type="gene ID" value="EEL_0001004901"/>
</dbReference>
<keyword evidence="1" id="KW-0863">Zinc-finger</keyword>
<feature type="region of interest" description="Disordered" evidence="2">
    <location>
        <begin position="81"/>
        <end position="105"/>
    </location>
</feature>
<evidence type="ECO:0000256" key="1">
    <source>
        <dbReference type="PROSITE-ProRule" id="PRU00042"/>
    </source>
</evidence>
<dbReference type="STRING" id="1147741.A0A0R3S5I0"/>
<accession>A0A0R3S5I0</accession>
<name>A0A0R3S5I0_9BILA</name>
<dbReference type="InterPro" id="IPR036236">
    <property type="entry name" value="Znf_C2H2_sf"/>
</dbReference>
<evidence type="ECO:0000259" key="3">
    <source>
        <dbReference type="PROSITE" id="PS50157"/>
    </source>
</evidence>
<evidence type="ECO:0000313" key="4">
    <source>
        <dbReference type="Proteomes" id="UP000050640"/>
    </source>
</evidence>
<dbReference type="InterPro" id="IPR013087">
    <property type="entry name" value="Znf_C2H2_type"/>
</dbReference>
<keyword evidence="1" id="KW-0862">Zinc</keyword>
<feature type="compositionally biased region" description="Polar residues" evidence="2">
    <location>
        <begin position="81"/>
        <end position="103"/>
    </location>
</feature>
<keyword evidence="4" id="KW-1185">Reference proteome</keyword>
<dbReference type="PROSITE" id="PS00028">
    <property type="entry name" value="ZINC_FINGER_C2H2_1"/>
    <property type="match status" value="1"/>
</dbReference>
<sequence length="169" mass="18926">MPLYRIILFIRVKVELKKAHENSEVGDVGGKGLDSNVKPLKGVVENSMTSSSSDHDSSASLPSPPKQALMDDDFVKTLEQLSKQQSSRASSNTEQGVTPQHGNFRTVLKRPDLKGTFRCSICQKIFCHSSSLSRHRMQAHFKSYTCTLCRQEITRLLSLLNNFIGWLKS</sequence>
<keyword evidence="1" id="KW-0479">Metal-binding</keyword>
<organism evidence="4 5">
    <name type="scientific">Elaeophora elaphi</name>
    <dbReference type="NCBI Taxonomy" id="1147741"/>
    <lineage>
        <taxon>Eukaryota</taxon>
        <taxon>Metazoa</taxon>
        <taxon>Ecdysozoa</taxon>
        <taxon>Nematoda</taxon>
        <taxon>Chromadorea</taxon>
        <taxon>Rhabditida</taxon>
        <taxon>Spirurina</taxon>
        <taxon>Spiruromorpha</taxon>
        <taxon>Filarioidea</taxon>
        <taxon>Onchocercidae</taxon>
        <taxon>Elaeophora</taxon>
    </lineage>
</organism>
<feature type="domain" description="C2H2-type" evidence="3">
    <location>
        <begin position="117"/>
        <end position="145"/>
    </location>
</feature>
<evidence type="ECO:0000256" key="2">
    <source>
        <dbReference type="SAM" id="MobiDB-lite"/>
    </source>
</evidence>
<dbReference type="Gene3D" id="3.30.160.60">
    <property type="entry name" value="Classic Zinc Finger"/>
    <property type="match status" value="1"/>
</dbReference>
<evidence type="ECO:0000313" key="5">
    <source>
        <dbReference type="WBParaSite" id="EEL_0001004901-mRNA-1"/>
    </source>
</evidence>
<dbReference type="GO" id="GO:0008270">
    <property type="term" value="F:zinc ion binding"/>
    <property type="evidence" value="ECO:0007669"/>
    <property type="project" value="UniProtKB-KW"/>
</dbReference>
<dbReference type="SUPFAM" id="SSF57667">
    <property type="entry name" value="beta-beta-alpha zinc fingers"/>
    <property type="match status" value="1"/>
</dbReference>
<proteinExistence type="predicted"/>
<reference evidence="5" key="1">
    <citation type="submission" date="2017-02" db="UniProtKB">
        <authorList>
            <consortium name="WormBaseParasite"/>
        </authorList>
    </citation>
    <scope>IDENTIFICATION</scope>
</reference>
<dbReference type="PROSITE" id="PS50157">
    <property type="entry name" value="ZINC_FINGER_C2H2_2"/>
    <property type="match status" value="1"/>
</dbReference>
<dbReference type="Proteomes" id="UP000050640">
    <property type="component" value="Unplaced"/>
</dbReference>
<dbReference type="AlphaFoldDB" id="A0A0R3S5I0"/>